<dbReference type="GO" id="GO:0032204">
    <property type="term" value="P:regulation of telomere maintenance"/>
    <property type="evidence" value="ECO:0007669"/>
    <property type="project" value="TreeGrafter"/>
</dbReference>
<protein>
    <recommendedName>
        <fullName evidence="4">YLP motif-containing protein 1</fullName>
    </recommendedName>
</protein>
<feature type="region of interest" description="Disordered" evidence="1">
    <location>
        <begin position="415"/>
        <end position="481"/>
    </location>
</feature>
<proteinExistence type="predicted"/>
<organism evidence="2 3">
    <name type="scientific">Nepenthes gracilis</name>
    <name type="common">Slender pitcher plant</name>
    <dbReference type="NCBI Taxonomy" id="150966"/>
    <lineage>
        <taxon>Eukaryota</taxon>
        <taxon>Viridiplantae</taxon>
        <taxon>Streptophyta</taxon>
        <taxon>Embryophyta</taxon>
        <taxon>Tracheophyta</taxon>
        <taxon>Spermatophyta</taxon>
        <taxon>Magnoliopsida</taxon>
        <taxon>eudicotyledons</taxon>
        <taxon>Gunneridae</taxon>
        <taxon>Pentapetalae</taxon>
        <taxon>Caryophyllales</taxon>
        <taxon>Nepenthaceae</taxon>
        <taxon>Nepenthes</taxon>
    </lineage>
</organism>
<dbReference type="PANTHER" id="PTHR13413:SF0">
    <property type="entry name" value="YLP MOTIF-CONTAINING PROTEIN 1"/>
    <property type="match status" value="1"/>
</dbReference>
<dbReference type="InterPro" id="IPR027417">
    <property type="entry name" value="P-loop_NTPase"/>
</dbReference>
<dbReference type="AlphaFoldDB" id="A0AAD3TLV8"/>
<dbReference type="Gene3D" id="3.40.50.300">
    <property type="entry name" value="P-loop containing nucleotide triphosphate hydrolases"/>
    <property type="match status" value="1"/>
</dbReference>
<evidence type="ECO:0000313" key="3">
    <source>
        <dbReference type="Proteomes" id="UP001279734"/>
    </source>
</evidence>
<sequence length="1058" mass="119229">MNHSWRPRPIQGTICPSCSISHFPFCSRHRDLRYSVEHNRPNFDSTRPPPINMDHVVYPNPSDPHSDSRYWNGSPSLKREKYWSQFQMQQHHMGDYGNLNDRGWFPMQNFEYNRNAIETEYLVDDMNRKRLRVDGAYLGSNSNDFNANSSRLLSEENERRLKLIRDHGGVSNGQDLSRHDFRHSFGSGYIHDNVHAGYSGSPSELGMGPPSTFRDIVSEIRHQREENQSGFGSQYGDTNRIQPVEDLGSSGNKIQIEYQQQPSYGRVVNPLDPAVSGHGVGRDTEWGGDRNCPNPQISDSFNQSHGYQYIRHGSSDFSSEKFYTNNYMSQQSDSALWKDFPAHSAYEQRSNTGTENHSFISPQPQPKAVQHGQITYDHHSTSHLGEVRQQIGARPPTLDGYEGPTGYQTFTAGPQYGPSDMRKQGDCGEFVSPNIGHMQSSRRFDSQPLPPPSPPPLPADPAPHWSAELKGSSPPRKSPSVFKAAASSSVTMHSFYPSVPEGHSSVQPYLYSSQLMHAKDFLLRNTPATTLTSSGQYVGEGRPSPPETNFLGQPKIIDASHLFKPPYRATRPDHFVIILRGLPGSGKSYLAKMLRDLEVEYGGDAPRIHSMDDYFMTEVEKVDENDASKASVRGKNPAMKVLEYCYEPEMEEAYRSSMLKAFKKTLEEGVFTFIIVDDRNLRVADFAQFWANGKRSGYEVYILEAPYKDPAGCTARNVHGFSLEEIEKMSGQWEETPHSYLQLDVKSLSHGDDLKESNIQEVDMDMEDGDLDGGWSKLEERKAEMTVASVAEAVRRNGSPKEEKRWDDGDNPPEEVKDLGHSKWLGNLEDDDAEGTEVVKGKSVALRLLQTYGKEGKSVHWGDQAGDVGFSIAALKKESMASLIIGPGTGYNLKSNPQPEEDTLPSSKKTGESKRHSIFQEQLRAERESFRAVFDRRRQRIGGLGAESENGVDGKWSSFSRCSKQFTKFRKPIMIFRMLHNFVFLLVADTVKPDIDMALQFDNRLENSCRRFLFLSSQGIQEVLIDRLSSCNAPGWGFVVKRLAIMTIPMGFELKTCH</sequence>
<dbReference type="SUPFAM" id="SSF52540">
    <property type="entry name" value="P-loop containing nucleoside triphosphate hydrolases"/>
    <property type="match status" value="1"/>
</dbReference>
<dbReference type="PANTHER" id="PTHR13413">
    <property type="entry name" value="YLP MOTIF CONTAINING PROTEIN NUCLEAR PROTEIN ZAP"/>
    <property type="match status" value="1"/>
</dbReference>
<feature type="region of interest" description="Disordered" evidence="1">
    <location>
        <begin position="793"/>
        <end position="829"/>
    </location>
</feature>
<feature type="region of interest" description="Disordered" evidence="1">
    <location>
        <begin position="347"/>
        <end position="367"/>
    </location>
</feature>
<feature type="compositionally biased region" description="Pro residues" evidence="1">
    <location>
        <begin position="448"/>
        <end position="461"/>
    </location>
</feature>
<evidence type="ECO:0000313" key="2">
    <source>
        <dbReference type="EMBL" id="GMH31504.1"/>
    </source>
</evidence>
<feature type="compositionally biased region" description="Polar residues" evidence="1">
    <location>
        <begin position="347"/>
        <end position="362"/>
    </location>
</feature>
<evidence type="ECO:0000256" key="1">
    <source>
        <dbReference type="SAM" id="MobiDB-lite"/>
    </source>
</evidence>
<reference evidence="2" key="1">
    <citation type="submission" date="2023-05" db="EMBL/GenBank/DDBJ databases">
        <title>Nepenthes gracilis genome sequencing.</title>
        <authorList>
            <person name="Fukushima K."/>
        </authorList>
    </citation>
    <scope>NUCLEOTIDE SEQUENCE</scope>
    <source>
        <strain evidence="2">SING2019-196</strain>
    </source>
</reference>
<keyword evidence="3" id="KW-1185">Reference proteome</keyword>
<feature type="compositionally biased region" description="Basic and acidic residues" evidence="1">
    <location>
        <begin position="793"/>
        <end position="821"/>
    </location>
</feature>
<dbReference type="GO" id="GO:0005634">
    <property type="term" value="C:nucleus"/>
    <property type="evidence" value="ECO:0007669"/>
    <property type="project" value="InterPro"/>
</dbReference>
<accession>A0AAD3TLV8</accession>
<gene>
    <name evidence="2" type="ORF">Nepgr_033347</name>
</gene>
<dbReference type="Proteomes" id="UP001279734">
    <property type="component" value="Unassembled WGS sequence"/>
</dbReference>
<dbReference type="FunFam" id="3.40.50.300:FF:000978">
    <property type="entry name" value="YLP motif-containing protein 1 isoform X3"/>
    <property type="match status" value="1"/>
</dbReference>
<dbReference type="EMBL" id="BSYO01000040">
    <property type="protein sequence ID" value="GMH31504.1"/>
    <property type="molecule type" value="Genomic_DNA"/>
</dbReference>
<feature type="compositionally biased region" description="Polar residues" evidence="1">
    <location>
        <begin position="892"/>
        <end position="908"/>
    </location>
</feature>
<feature type="region of interest" description="Disordered" evidence="1">
    <location>
        <begin position="890"/>
        <end position="916"/>
    </location>
</feature>
<name>A0AAD3TLV8_NEPGR</name>
<dbReference type="InterPro" id="IPR026314">
    <property type="entry name" value="YLP_motif_con_p1"/>
</dbReference>
<evidence type="ECO:0008006" key="4">
    <source>
        <dbReference type="Google" id="ProtNLM"/>
    </source>
</evidence>
<comment type="caution">
    <text evidence="2">The sequence shown here is derived from an EMBL/GenBank/DDBJ whole genome shotgun (WGS) entry which is preliminary data.</text>
</comment>